<comment type="similarity">
    <text evidence="1">Belongs to the peptidase S8 family.</text>
</comment>
<evidence type="ECO:0000256" key="1">
    <source>
        <dbReference type="PROSITE-ProRule" id="PRU01240"/>
    </source>
</evidence>
<name>A0ABW7UB21_9ACTN</name>
<evidence type="ECO:0000259" key="2">
    <source>
        <dbReference type="Pfam" id="PF00082"/>
    </source>
</evidence>
<dbReference type="Gene3D" id="3.40.50.200">
    <property type="entry name" value="Peptidase S8/S53 domain"/>
    <property type="match status" value="1"/>
</dbReference>
<dbReference type="PROSITE" id="PS51892">
    <property type="entry name" value="SUBTILASE"/>
    <property type="match status" value="1"/>
</dbReference>
<dbReference type="InterPro" id="IPR036852">
    <property type="entry name" value="Peptidase_S8/S53_dom_sf"/>
</dbReference>
<organism evidence="3 4">
    <name type="scientific">Streptomyces litmocidini</name>
    <dbReference type="NCBI Taxonomy" id="67318"/>
    <lineage>
        <taxon>Bacteria</taxon>
        <taxon>Bacillati</taxon>
        <taxon>Actinomycetota</taxon>
        <taxon>Actinomycetes</taxon>
        <taxon>Kitasatosporales</taxon>
        <taxon>Streptomycetaceae</taxon>
        <taxon>Streptomyces</taxon>
    </lineage>
</organism>
<keyword evidence="4" id="KW-1185">Reference proteome</keyword>
<dbReference type="Pfam" id="PF00082">
    <property type="entry name" value="Peptidase_S8"/>
    <property type="match status" value="1"/>
</dbReference>
<dbReference type="Proteomes" id="UP001611339">
    <property type="component" value="Unassembled WGS sequence"/>
</dbReference>
<gene>
    <name evidence="3" type="ORF">ACH407_25130</name>
</gene>
<dbReference type="SUPFAM" id="SSF52743">
    <property type="entry name" value="Subtilisin-like"/>
    <property type="match status" value="1"/>
</dbReference>
<proteinExistence type="inferred from homology"/>
<comment type="caution">
    <text evidence="3">The sequence shown here is derived from an EMBL/GenBank/DDBJ whole genome shotgun (WGS) entry which is preliminary data.</text>
</comment>
<sequence length="41" mass="4446">MATPHVAGAAAILKQRHPDWDGQRIKNALMSASKKLDAYSP</sequence>
<evidence type="ECO:0000313" key="3">
    <source>
        <dbReference type="EMBL" id="MFI1716842.1"/>
    </source>
</evidence>
<accession>A0ABW7UB21</accession>
<dbReference type="EMBL" id="JBIRUI010000012">
    <property type="protein sequence ID" value="MFI1716842.1"/>
    <property type="molecule type" value="Genomic_DNA"/>
</dbReference>
<reference evidence="3 4" key="1">
    <citation type="submission" date="2024-10" db="EMBL/GenBank/DDBJ databases">
        <title>The Natural Products Discovery Center: Release of the First 8490 Sequenced Strains for Exploring Actinobacteria Biosynthetic Diversity.</title>
        <authorList>
            <person name="Kalkreuter E."/>
            <person name="Kautsar S.A."/>
            <person name="Yang D."/>
            <person name="Bader C.D."/>
            <person name="Teijaro C.N."/>
            <person name="Fluegel L."/>
            <person name="Davis C.M."/>
            <person name="Simpson J.R."/>
            <person name="Lauterbach L."/>
            <person name="Steele A.D."/>
            <person name="Gui C."/>
            <person name="Meng S."/>
            <person name="Li G."/>
            <person name="Viehrig K."/>
            <person name="Ye F."/>
            <person name="Su P."/>
            <person name="Kiefer A.F."/>
            <person name="Nichols A."/>
            <person name="Cepeda A.J."/>
            <person name="Yan W."/>
            <person name="Fan B."/>
            <person name="Jiang Y."/>
            <person name="Adhikari A."/>
            <person name="Zheng C.-J."/>
            <person name="Schuster L."/>
            <person name="Cowan T.M."/>
            <person name="Smanski M.J."/>
            <person name="Chevrette M.G."/>
            <person name="De Carvalho L.P.S."/>
            <person name="Shen B."/>
        </authorList>
    </citation>
    <scope>NUCLEOTIDE SEQUENCE [LARGE SCALE GENOMIC DNA]</scope>
    <source>
        <strain evidence="3 4">NPDC020602</strain>
    </source>
</reference>
<dbReference type="RefSeq" id="WP_398711399.1">
    <property type="nucleotide sequence ID" value="NZ_JBIRUI010000012.1"/>
</dbReference>
<evidence type="ECO:0000313" key="4">
    <source>
        <dbReference type="Proteomes" id="UP001611339"/>
    </source>
</evidence>
<comment type="caution">
    <text evidence="1">Lacks conserved residue(s) required for the propagation of feature annotation.</text>
</comment>
<dbReference type="InterPro" id="IPR000209">
    <property type="entry name" value="Peptidase_S8/S53_dom"/>
</dbReference>
<feature type="domain" description="Peptidase S8/S53" evidence="2">
    <location>
        <begin position="1"/>
        <end position="36"/>
    </location>
</feature>
<protein>
    <submittedName>
        <fullName evidence="3">S8 family serine peptidase</fullName>
    </submittedName>
</protein>